<dbReference type="EMBL" id="CM000880">
    <property type="protein sequence ID" value="PNT77354.1"/>
    <property type="molecule type" value="Genomic_DNA"/>
</dbReference>
<evidence type="ECO:0000313" key="3">
    <source>
        <dbReference type="Proteomes" id="UP000008810"/>
    </source>
</evidence>
<sequence>MDAPFVQGGYANSTMPHFNFFANPYAMAVPYKPGGYTSLLIGVDQDATAQTAVRKLHFDGVQNHESM</sequence>
<evidence type="ECO:0000313" key="2">
    <source>
        <dbReference type="EnsemblPlants" id="PNT77354"/>
    </source>
</evidence>
<evidence type="ECO:0000313" key="1">
    <source>
        <dbReference type="EMBL" id="PNT77354.1"/>
    </source>
</evidence>
<reference evidence="1 2" key="1">
    <citation type="journal article" date="2010" name="Nature">
        <title>Genome sequencing and analysis of the model grass Brachypodium distachyon.</title>
        <authorList>
            <consortium name="International Brachypodium Initiative"/>
        </authorList>
    </citation>
    <scope>NUCLEOTIDE SEQUENCE [LARGE SCALE GENOMIC DNA]</scope>
    <source>
        <strain evidence="1 2">Bd21</strain>
    </source>
</reference>
<organism evidence="1">
    <name type="scientific">Brachypodium distachyon</name>
    <name type="common">Purple false brome</name>
    <name type="synonym">Trachynia distachya</name>
    <dbReference type="NCBI Taxonomy" id="15368"/>
    <lineage>
        <taxon>Eukaryota</taxon>
        <taxon>Viridiplantae</taxon>
        <taxon>Streptophyta</taxon>
        <taxon>Embryophyta</taxon>
        <taxon>Tracheophyta</taxon>
        <taxon>Spermatophyta</taxon>
        <taxon>Magnoliopsida</taxon>
        <taxon>Liliopsida</taxon>
        <taxon>Poales</taxon>
        <taxon>Poaceae</taxon>
        <taxon>BOP clade</taxon>
        <taxon>Pooideae</taxon>
        <taxon>Stipodae</taxon>
        <taxon>Brachypodieae</taxon>
        <taxon>Brachypodium</taxon>
    </lineage>
</organism>
<dbReference type="Gramene" id="PNT77355">
    <property type="protein sequence ID" value="PNT77355"/>
    <property type="gene ID" value="BRADI_1g61572v3"/>
</dbReference>
<proteinExistence type="predicted"/>
<keyword evidence="3" id="KW-1185">Reference proteome</keyword>
<name>A0A2K2DSW5_BRADI</name>
<reference evidence="1" key="2">
    <citation type="submission" date="2017-06" db="EMBL/GenBank/DDBJ databases">
        <title>WGS assembly of Brachypodium distachyon.</title>
        <authorList>
            <consortium name="The International Brachypodium Initiative"/>
            <person name="Lucas S."/>
            <person name="Harmon-Smith M."/>
            <person name="Lail K."/>
            <person name="Tice H."/>
            <person name="Grimwood J."/>
            <person name="Bruce D."/>
            <person name="Barry K."/>
            <person name="Shu S."/>
            <person name="Lindquist E."/>
            <person name="Wang M."/>
            <person name="Pitluck S."/>
            <person name="Vogel J.P."/>
            <person name="Garvin D.F."/>
            <person name="Mockler T.C."/>
            <person name="Schmutz J."/>
            <person name="Rokhsar D."/>
            <person name="Bevan M.W."/>
        </authorList>
    </citation>
    <scope>NUCLEOTIDE SEQUENCE</scope>
    <source>
        <strain evidence="1">Bd21</strain>
    </source>
</reference>
<protein>
    <submittedName>
        <fullName evidence="1 2">Uncharacterized protein</fullName>
    </submittedName>
</protein>
<dbReference type="Gramene" id="PNT77354">
    <property type="protein sequence ID" value="PNT77354"/>
    <property type="gene ID" value="BRADI_1g61572v3"/>
</dbReference>
<accession>A0A2K2DSW5</accession>
<dbReference type="Proteomes" id="UP000008810">
    <property type="component" value="Chromosome 1"/>
</dbReference>
<dbReference type="InParanoid" id="A0A2K2DSW5"/>
<dbReference type="EMBL" id="CM000880">
    <property type="protein sequence ID" value="PNT77355.1"/>
    <property type="molecule type" value="Genomic_DNA"/>
</dbReference>
<dbReference type="EnsemblPlants" id="PNT77355">
    <property type="protein sequence ID" value="PNT77355"/>
    <property type="gene ID" value="BRADI_1g61572v3"/>
</dbReference>
<gene>
    <name evidence="1" type="ORF">BRADI_1g61572v3</name>
</gene>
<reference evidence="2" key="3">
    <citation type="submission" date="2018-08" db="UniProtKB">
        <authorList>
            <consortium name="EnsemblPlants"/>
        </authorList>
    </citation>
    <scope>IDENTIFICATION</scope>
    <source>
        <strain evidence="2">cv. Bd21</strain>
    </source>
</reference>
<dbReference type="AlphaFoldDB" id="A0A2K2DSW5"/>
<dbReference type="EnsemblPlants" id="PNT77354">
    <property type="protein sequence ID" value="PNT77354"/>
    <property type="gene ID" value="BRADI_1g61572v3"/>
</dbReference>
<dbReference type="OrthoDB" id="691467at2759"/>